<organism evidence="4 5">
    <name type="scientific">Paenibacillus eucommiae</name>
    <dbReference type="NCBI Taxonomy" id="1355755"/>
    <lineage>
        <taxon>Bacteria</taxon>
        <taxon>Bacillati</taxon>
        <taxon>Bacillota</taxon>
        <taxon>Bacilli</taxon>
        <taxon>Bacillales</taxon>
        <taxon>Paenibacillaceae</taxon>
        <taxon>Paenibacillus</taxon>
    </lineage>
</organism>
<dbReference type="CDD" id="cd13580">
    <property type="entry name" value="PBP2_AlgQ_like_1"/>
    <property type="match status" value="1"/>
</dbReference>
<sequence>MVRFMPVLLAFLLMVTGILSGCSSQAVREQTPEIANKQNEGNQGEQTDQTFKKLPDKYDPPIQLTTVTLPNPTLKYAPEDDENNNPWTRRLEKDYGIKVKSLWSVPPEQYEQKMNLAIASGDIPDFFNATPIQFKQLYEAGLLEDLTTMYSTYVPDMVKKFIDEAGPEVMRSATLDGKLMAIPWTATFKESAPILYVRKDWLKKVNLPEPKTMQDVLKIVEAFATQDPDDNGKDDTVGMLLDKDLSSASGFFSGYHAYRELWLIDSTGKLAYSSIQPEMKTALGKLQGMFKAGQLDPEFAMKAEGKTIEELIAGKAGIYYSAMYAPAWPLQQSKDINPQADWGSYPMPSVDNQVALAPHKLNVSGYWVVKKGIPHPEALLNMLELWSNIQHNNKSEEIYKEFIVGIDGASTAWSMSPIKFYRAFNNVNNHLAIAPFLKGEESDLNKLTPDQRNLYSASMKYKNGDNGNWGANEIWGLNGSASIVDGYLKKNQFLSDEYFSTPTPTMVERWESLRKLEIMTMTTIVQGAPLAEFDKFVEQWKKQGGEQITKEVNEWYAKRK</sequence>
<evidence type="ECO:0000256" key="2">
    <source>
        <dbReference type="SAM" id="MobiDB-lite"/>
    </source>
</evidence>
<dbReference type="SUPFAM" id="SSF53850">
    <property type="entry name" value="Periplasmic binding protein-like II"/>
    <property type="match status" value="1"/>
</dbReference>
<protein>
    <submittedName>
        <fullName evidence="4">Aldouronate transport system substrate-binding protein</fullName>
    </submittedName>
</protein>
<keyword evidence="5" id="KW-1185">Reference proteome</keyword>
<gene>
    <name evidence="4" type="ORF">J2Z66_003499</name>
</gene>
<feature type="region of interest" description="Disordered" evidence="2">
    <location>
        <begin position="34"/>
        <end position="56"/>
    </location>
</feature>
<dbReference type="Gene3D" id="3.40.190.10">
    <property type="entry name" value="Periplasmic binding protein-like II"/>
    <property type="match status" value="2"/>
</dbReference>
<name>A0ABS4IY32_9BACL</name>
<accession>A0ABS4IY32</accession>
<evidence type="ECO:0000256" key="3">
    <source>
        <dbReference type="SAM" id="SignalP"/>
    </source>
</evidence>
<dbReference type="PANTHER" id="PTHR43649:SF33">
    <property type="entry name" value="POLYGALACTURONAN_RHAMNOGALACTURONAN-BINDING PROTEIN YTCQ"/>
    <property type="match status" value="1"/>
</dbReference>
<proteinExistence type="predicted"/>
<dbReference type="Proteomes" id="UP001519287">
    <property type="component" value="Unassembled WGS sequence"/>
</dbReference>
<dbReference type="InterPro" id="IPR050490">
    <property type="entry name" value="Bact_solute-bd_prot1"/>
</dbReference>
<dbReference type="PANTHER" id="PTHR43649">
    <property type="entry name" value="ARABINOSE-BINDING PROTEIN-RELATED"/>
    <property type="match status" value="1"/>
</dbReference>
<feature type="compositionally biased region" description="Polar residues" evidence="2">
    <location>
        <begin position="36"/>
        <end position="49"/>
    </location>
</feature>
<reference evidence="4 5" key="1">
    <citation type="submission" date="2021-03" db="EMBL/GenBank/DDBJ databases">
        <title>Genomic Encyclopedia of Type Strains, Phase IV (KMG-IV): sequencing the most valuable type-strain genomes for metagenomic binning, comparative biology and taxonomic classification.</title>
        <authorList>
            <person name="Goeker M."/>
        </authorList>
    </citation>
    <scope>NUCLEOTIDE SEQUENCE [LARGE SCALE GENOMIC DNA]</scope>
    <source>
        <strain evidence="4 5">DSM 26048</strain>
    </source>
</reference>
<feature type="chain" id="PRO_5045406370" evidence="3">
    <location>
        <begin position="27"/>
        <end position="560"/>
    </location>
</feature>
<dbReference type="RefSeq" id="WP_209972620.1">
    <property type="nucleotide sequence ID" value="NZ_JAGGLB010000011.1"/>
</dbReference>
<comment type="caution">
    <text evidence="4">The sequence shown here is derived from an EMBL/GenBank/DDBJ whole genome shotgun (WGS) entry which is preliminary data.</text>
</comment>
<feature type="signal peptide" evidence="3">
    <location>
        <begin position="1"/>
        <end position="26"/>
    </location>
</feature>
<evidence type="ECO:0000256" key="1">
    <source>
        <dbReference type="ARBA" id="ARBA00022729"/>
    </source>
</evidence>
<dbReference type="PROSITE" id="PS51257">
    <property type="entry name" value="PROKAR_LIPOPROTEIN"/>
    <property type="match status" value="1"/>
</dbReference>
<keyword evidence="1 3" id="KW-0732">Signal</keyword>
<evidence type="ECO:0000313" key="4">
    <source>
        <dbReference type="EMBL" id="MBP1991891.1"/>
    </source>
</evidence>
<dbReference type="EMBL" id="JAGGLB010000011">
    <property type="protein sequence ID" value="MBP1991891.1"/>
    <property type="molecule type" value="Genomic_DNA"/>
</dbReference>
<evidence type="ECO:0000313" key="5">
    <source>
        <dbReference type="Proteomes" id="UP001519287"/>
    </source>
</evidence>